<proteinExistence type="predicted"/>
<keyword evidence="2" id="KW-1185">Reference proteome</keyword>
<dbReference type="PANTHER" id="PTHR35097">
    <property type="entry name" value="GDSL ESTERASE/LIPASE"/>
    <property type="match status" value="1"/>
</dbReference>
<dbReference type="Proteomes" id="UP000298416">
    <property type="component" value="Unassembled WGS sequence"/>
</dbReference>
<organism evidence="1">
    <name type="scientific">Salvia splendens</name>
    <name type="common">Scarlet sage</name>
    <dbReference type="NCBI Taxonomy" id="180675"/>
    <lineage>
        <taxon>Eukaryota</taxon>
        <taxon>Viridiplantae</taxon>
        <taxon>Streptophyta</taxon>
        <taxon>Embryophyta</taxon>
        <taxon>Tracheophyta</taxon>
        <taxon>Spermatophyta</taxon>
        <taxon>Magnoliopsida</taxon>
        <taxon>eudicotyledons</taxon>
        <taxon>Gunneridae</taxon>
        <taxon>Pentapetalae</taxon>
        <taxon>asterids</taxon>
        <taxon>lamiids</taxon>
        <taxon>Lamiales</taxon>
        <taxon>Lamiaceae</taxon>
        <taxon>Nepetoideae</taxon>
        <taxon>Mentheae</taxon>
        <taxon>Salviinae</taxon>
        <taxon>Salvia</taxon>
        <taxon>Salvia subgen. Calosphace</taxon>
        <taxon>core Calosphace</taxon>
    </lineage>
</organism>
<reference evidence="1" key="2">
    <citation type="submission" date="2020-08" db="EMBL/GenBank/DDBJ databases">
        <title>Plant Genome Project.</title>
        <authorList>
            <person name="Zhang R.-G."/>
        </authorList>
    </citation>
    <scope>NUCLEOTIDE SEQUENCE</scope>
    <source>
        <strain evidence="1">Huo1</strain>
        <tissue evidence="1">Leaf</tissue>
    </source>
</reference>
<gene>
    <name evidence="1" type="ORF">SASPL_138018</name>
</gene>
<sequence>MSRWEYFSGTRPHLPPPLSCSNGLPQRRTTWLTASLTLAAAIVRISYEMGHYKLFKWCDLQIDILKRLQREAFSDIMKLRDRQDKVERLLTFYKSSKGSPFQESGTLVRGNVNVLGAFFVMDDVDEHAIQTSAFRNGIDARLRFETDVREKDKLVAEYSANANGKVICWAFHFRLQNFSMLHILVIGSLPLHSQQTETFLNMNFGYTATRSCICEGWSNPAPGHNDLFQLVTITVARHFVTYISLVAEKNMDSTFEAKLVKR</sequence>
<protein>
    <submittedName>
        <fullName evidence="1">Uncharacterized protein</fullName>
    </submittedName>
</protein>
<accession>A0A8X8ZDH7</accession>
<reference evidence="1" key="1">
    <citation type="submission" date="2018-01" db="EMBL/GenBank/DDBJ databases">
        <authorList>
            <person name="Mao J.F."/>
        </authorList>
    </citation>
    <scope>NUCLEOTIDE SEQUENCE</scope>
    <source>
        <strain evidence="1">Huo1</strain>
        <tissue evidence="1">Leaf</tissue>
    </source>
</reference>
<name>A0A8X8ZDH7_SALSN</name>
<evidence type="ECO:0000313" key="2">
    <source>
        <dbReference type="Proteomes" id="UP000298416"/>
    </source>
</evidence>
<dbReference type="AlphaFoldDB" id="A0A8X8ZDH7"/>
<comment type="caution">
    <text evidence="1">The sequence shown here is derived from an EMBL/GenBank/DDBJ whole genome shotgun (WGS) entry which is preliminary data.</text>
</comment>
<dbReference type="PANTHER" id="PTHR35097:SF1">
    <property type="entry name" value="GDSL ESTERASE_LIPASE"/>
    <property type="match status" value="1"/>
</dbReference>
<evidence type="ECO:0000313" key="1">
    <source>
        <dbReference type="EMBL" id="KAG6401172.1"/>
    </source>
</evidence>
<dbReference type="EMBL" id="PNBA02000014">
    <property type="protein sequence ID" value="KAG6401172.1"/>
    <property type="molecule type" value="Genomic_DNA"/>
</dbReference>